<gene>
    <name evidence="2" type="ORF">DCL06_00190</name>
</gene>
<keyword evidence="1" id="KW-0472">Membrane</keyword>
<evidence type="ECO:0000256" key="1">
    <source>
        <dbReference type="SAM" id="Phobius"/>
    </source>
</evidence>
<keyword evidence="1" id="KW-0812">Transmembrane</keyword>
<name>A0A3B9QSE9_9CORY</name>
<dbReference type="EMBL" id="DMDD01000006">
    <property type="protein sequence ID" value="HAF71594.1"/>
    <property type="molecule type" value="Genomic_DNA"/>
</dbReference>
<dbReference type="AlphaFoldDB" id="A0A3B9QSE9"/>
<sequence>MTVMTRLLLRCLPAALGVIVAGSIVVFALLRLIPGDPAASLAGP</sequence>
<evidence type="ECO:0000313" key="3">
    <source>
        <dbReference type="Proteomes" id="UP000260925"/>
    </source>
</evidence>
<organism evidence="2 3">
    <name type="scientific">Corynebacterium variabile</name>
    <dbReference type="NCBI Taxonomy" id="1727"/>
    <lineage>
        <taxon>Bacteria</taxon>
        <taxon>Bacillati</taxon>
        <taxon>Actinomycetota</taxon>
        <taxon>Actinomycetes</taxon>
        <taxon>Mycobacteriales</taxon>
        <taxon>Corynebacteriaceae</taxon>
        <taxon>Corynebacterium</taxon>
    </lineage>
</organism>
<proteinExistence type="predicted"/>
<dbReference type="Proteomes" id="UP000260925">
    <property type="component" value="Unassembled WGS sequence"/>
</dbReference>
<feature type="transmembrane region" description="Helical" evidence="1">
    <location>
        <begin position="7"/>
        <end position="30"/>
    </location>
</feature>
<keyword evidence="1" id="KW-1133">Transmembrane helix</keyword>
<feature type="non-terminal residue" evidence="2">
    <location>
        <position position="44"/>
    </location>
</feature>
<reference evidence="2 3" key="1">
    <citation type="journal article" date="2018" name="Nat. Biotechnol.">
        <title>A standardized bacterial taxonomy based on genome phylogeny substantially revises the tree of life.</title>
        <authorList>
            <person name="Parks D.H."/>
            <person name="Chuvochina M."/>
            <person name="Waite D.W."/>
            <person name="Rinke C."/>
            <person name="Skarshewski A."/>
            <person name="Chaumeil P.A."/>
            <person name="Hugenholtz P."/>
        </authorList>
    </citation>
    <scope>NUCLEOTIDE SEQUENCE [LARGE SCALE GENOMIC DNA]</scope>
    <source>
        <strain evidence="2">UBA9851</strain>
    </source>
</reference>
<evidence type="ECO:0000313" key="2">
    <source>
        <dbReference type="EMBL" id="HAF71594.1"/>
    </source>
</evidence>
<comment type="caution">
    <text evidence="2">The sequence shown here is derived from an EMBL/GenBank/DDBJ whole genome shotgun (WGS) entry which is preliminary data.</text>
</comment>
<accession>A0A3B9QSE9</accession>
<protein>
    <submittedName>
        <fullName evidence="2">ABC transporter permease</fullName>
    </submittedName>
</protein>